<evidence type="ECO:0000256" key="2">
    <source>
        <dbReference type="ARBA" id="ARBA00022490"/>
    </source>
</evidence>
<comment type="similarity">
    <text evidence="6">Belongs to the FtsA/MreB family.</text>
</comment>
<keyword evidence="8" id="KW-1185">Reference proteome</keyword>
<dbReference type="InterPro" id="IPR004753">
    <property type="entry name" value="MreB"/>
</dbReference>
<dbReference type="SUPFAM" id="SSF53067">
    <property type="entry name" value="Actin-like ATPase domain"/>
    <property type="match status" value="2"/>
</dbReference>
<keyword evidence="4" id="KW-0067">ATP-binding</keyword>
<evidence type="ECO:0000313" key="8">
    <source>
        <dbReference type="Proteomes" id="UP000611762"/>
    </source>
</evidence>
<dbReference type="PRINTS" id="PR01652">
    <property type="entry name" value="SHAPEPROTEIN"/>
</dbReference>
<reference evidence="7" key="1">
    <citation type="submission" date="2020-08" db="EMBL/GenBank/DDBJ databases">
        <title>Genome public.</title>
        <authorList>
            <person name="Liu C."/>
            <person name="Sun Q."/>
        </authorList>
    </citation>
    <scope>NUCLEOTIDE SEQUENCE</scope>
    <source>
        <strain evidence="7">H8</strain>
    </source>
</reference>
<comment type="subcellular location">
    <subcellularLocation>
        <location evidence="1">Cytoplasm</location>
    </subcellularLocation>
</comment>
<sequence length="332" mass="36001">MSISGDLGIYIGSATAYGCIRKRGIVFCEPALVAVEPETGRILNAGFEAEELLKHAKIHSRGVYPLADGRLTDYPTFERLVRHVIKRICGTRIFKPRVALCLPDGFTNVECRAAEEAVLSAGGRSVAIVSKMLAAGYGVGVKPDDAQGKMIIHLGGGCTAYAFLASGNVILSETSNLSQNNINSMIYDYIRDKYDMIISGETAESIKNNLGCFYPRDFNLKMNITGKHVTDGTPAYLTVDSNEVYGVMQPAADEFLQMLAKVLKKIPAHFLKAIAKDGVVLTGGGSLLYGIEKLIFKNFSLPAVSDKNAERSVADGFCLMLHSGKLFKQSER</sequence>
<dbReference type="PANTHER" id="PTHR42749:SF1">
    <property type="entry name" value="CELL SHAPE-DETERMINING PROTEIN MREB"/>
    <property type="match status" value="1"/>
</dbReference>
<evidence type="ECO:0000256" key="1">
    <source>
        <dbReference type="ARBA" id="ARBA00004496"/>
    </source>
</evidence>
<dbReference type="InterPro" id="IPR043129">
    <property type="entry name" value="ATPase_NBD"/>
</dbReference>
<organism evidence="7 8">
    <name type="scientific">Congzhengia minquanensis</name>
    <dbReference type="NCBI Taxonomy" id="2763657"/>
    <lineage>
        <taxon>Bacteria</taxon>
        <taxon>Bacillati</taxon>
        <taxon>Bacillota</taxon>
        <taxon>Clostridia</taxon>
        <taxon>Eubacteriales</taxon>
        <taxon>Oscillospiraceae</taxon>
        <taxon>Congzhengia</taxon>
    </lineage>
</organism>
<protein>
    <submittedName>
        <fullName evidence="7">Rod shape-determining protein</fullName>
    </submittedName>
</protein>
<dbReference type="AlphaFoldDB" id="A0A926HYI0"/>
<accession>A0A926HYI0</accession>
<keyword evidence="5" id="KW-0133">Cell shape</keyword>
<dbReference type="GO" id="GO:0008360">
    <property type="term" value="P:regulation of cell shape"/>
    <property type="evidence" value="ECO:0007669"/>
    <property type="project" value="UniProtKB-KW"/>
</dbReference>
<dbReference type="GO" id="GO:0005737">
    <property type="term" value="C:cytoplasm"/>
    <property type="evidence" value="ECO:0007669"/>
    <property type="project" value="UniProtKB-SubCell"/>
</dbReference>
<dbReference type="Proteomes" id="UP000611762">
    <property type="component" value="Unassembled WGS sequence"/>
</dbReference>
<keyword evidence="3" id="KW-0547">Nucleotide-binding</keyword>
<dbReference type="GO" id="GO:0005524">
    <property type="term" value="F:ATP binding"/>
    <property type="evidence" value="ECO:0007669"/>
    <property type="project" value="UniProtKB-KW"/>
</dbReference>
<dbReference type="Pfam" id="PF06723">
    <property type="entry name" value="MreB_Mbl"/>
    <property type="match status" value="1"/>
</dbReference>
<proteinExistence type="inferred from homology"/>
<dbReference type="RefSeq" id="WP_249311615.1">
    <property type="nucleotide sequence ID" value="NZ_JACRSU010000002.1"/>
</dbReference>
<dbReference type="Gene3D" id="3.30.420.40">
    <property type="match status" value="3"/>
</dbReference>
<evidence type="ECO:0000256" key="3">
    <source>
        <dbReference type="ARBA" id="ARBA00022741"/>
    </source>
</evidence>
<name>A0A926HYI0_9FIRM</name>
<dbReference type="EMBL" id="JACRSU010000002">
    <property type="protein sequence ID" value="MBC8540423.1"/>
    <property type="molecule type" value="Genomic_DNA"/>
</dbReference>
<evidence type="ECO:0000256" key="5">
    <source>
        <dbReference type="ARBA" id="ARBA00022960"/>
    </source>
</evidence>
<evidence type="ECO:0000256" key="6">
    <source>
        <dbReference type="ARBA" id="ARBA00023458"/>
    </source>
</evidence>
<comment type="caution">
    <text evidence="7">The sequence shown here is derived from an EMBL/GenBank/DDBJ whole genome shotgun (WGS) entry which is preliminary data.</text>
</comment>
<dbReference type="InterPro" id="IPR056546">
    <property type="entry name" value="MreB_MamK-like"/>
</dbReference>
<evidence type="ECO:0000256" key="4">
    <source>
        <dbReference type="ARBA" id="ARBA00022840"/>
    </source>
</evidence>
<keyword evidence="2" id="KW-0963">Cytoplasm</keyword>
<dbReference type="GO" id="GO:0000902">
    <property type="term" value="P:cell morphogenesis"/>
    <property type="evidence" value="ECO:0007669"/>
    <property type="project" value="InterPro"/>
</dbReference>
<dbReference type="PANTHER" id="PTHR42749">
    <property type="entry name" value="CELL SHAPE-DETERMINING PROTEIN MREB"/>
    <property type="match status" value="1"/>
</dbReference>
<evidence type="ECO:0000313" key="7">
    <source>
        <dbReference type="EMBL" id="MBC8540423.1"/>
    </source>
</evidence>
<gene>
    <name evidence="7" type="ORF">H8698_05480</name>
</gene>